<dbReference type="PROSITE" id="PS50164">
    <property type="entry name" value="GIY_YIG"/>
    <property type="match status" value="1"/>
</dbReference>
<proteinExistence type="predicted"/>
<dbReference type="Proteomes" id="UP000603457">
    <property type="component" value="Unassembled WGS sequence"/>
</dbReference>
<protein>
    <submittedName>
        <fullName evidence="2">Excinuclease ABC subunit C</fullName>
    </submittedName>
</protein>
<sequence length="72" mass="8626">MNADEYILKLPNIALRSRELLPEQPGIYYVVDESNVIWYVGKAKNLHNRWLGDNHHRLDQYKTARFVYRLLP</sequence>
<accession>A0ABR8FRG8</accession>
<dbReference type="EMBL" id="JACJTB010000003">
    <property type="protein sequence ID" value="MBD2593739.1"/>
    <property type="molecule type" value="Genomic_DNA"/>
</dbReference>
<evidence type="ECO:0000313" key="2">
    <source>
        <dbReference type="EMBL" id="MBD2593739.1"/>
    </source>
</evidence>
<dbReference type="RefSeq" id="WP_190966665.1">
    <property type="nucleotide sequence ID" value="NZ_JACJTB010000003.1"/>
</dbReference>
<feature type="domain" description="GIY-YIG" evidence="1">
    <location>
        <begin position="23"/>
        <end position="72"/>
    </location>
</feature>
<name>A0ABR8FRG8_9NOSO</name>
<organism evidence="2 3">
    <name type="scientific">Nostoc spongiaeforme FACHB-130</name>
    <dbReference type="NCBI Taxonomy" id="1357510"/>
    <lineage>
        <taxon>Bacteria</taxon>
        <taxon>Bacillati</taxon>
        <taxon>Cyanobacteriota</taxon>
        <taxon>Cyanophyceae</taxon>
        <taxon>Nostocales</taxon>
        <taxon>Nostocaceae</taxon>
        <taxon>Nostoc</taxon>
    </lineage>
</organism>
<gene>
    <name evidence="2" type="ORF">H6G74_05270</name>
</gene>
<dbReference type="SUPFAM" id="SSF82771">
    <property type="entry name" value="GIY-YIG endonuclease"/>
    <property type="match status" value="1"/>
</dbReference>
<dbReference type="Gene3D" id="3.40.1440.10">
    <property type="entry name" value="GIY-YIG endonuclease"/>
    <property type="match status" value="1"/>
</dbReference>
<reference evidence="2 3" key="1">
    <citation type="journal article" date="2020" name="ISME J.">
        <title>Comparative genomics reveals insights into cyanobacterial evolution and habitat adaptation.</title>
        <authorList>
            <person name="Chen M.Y."/>
            <person name="Teng W.K."/>
            <person name="Zhao L."/>
            <person name="Hu C.X."/>
            <person name="Zhou Y.K."/>
            <person name="Han B.P."/>
            <person name="Song L.R."/>
            <person name="Shu W.S."/>
        </authorList>
    </citation>
    <scope>NUCLEOTIDE SEQUENCE [LARGE SCALE GENOMIC DNA]</scope>
    <source>
        <strain evidence="2 3">FACHB-130</strain>
    </source>
</reference>
<comment type="caution">
    <text evidence="2">The sequence shown here is derived from an EMBL/GenBank/DDBJ whole genome shotgun (WGS) entry which is preliminary data.</text>
</comment>
<evidence type="ECO:0000313" key="3">
    <source>
        <dbReference type="Proteomes" id="UP000603457"/>
    </source>
</evidence>
<keyword evidence="3" id="KW-1185">Reference proteome</keyword>
<dbReference type="InterPro" id="IPR035901">
    <property type="entry name" value="GIY-YIG_endonuc_sf"/>
</dbReference>
<evidence type="ECO:0000259" key="1">
    <source>
        <dbReference type="PROSITE" id="PS50164"/>
    </source>
</evidence>
<dbReference type="InterPro" id="IPR000305">
    <property type="entry name" value="GIY-YIG_endonuc"/>
</dbReference>